<protein>
    <submittedName>
        <fullName evidence="1">Uncharacterized protein</fullName>
    </submittedName>
</protein>
<dbReference type="EMBL" id="CP045810">
    <property type="protein sequence ID" value="QHN38436.1"/>
    <property type="molecule type" value="Genomic_DNA"/>
</dbReference>
<proteinExistence type="predicted"/>
<accession>A0A857LLC2</accession>
<dbReference type="InterPro" id="IPR038468">
    <property type="entry name" value="MmpS_C"/>
</dbReference>
<reference evidence="1" key="1">
    <citation type="journal article" date="2021" name="Nat. Microbiol.">
        <title>Cocultivation of an ultrasmall environmental parasitic bacterium with lytic ability against bacteria associated with wastewater foams.</title>
        <authorList>
            <person name="Batinovic S."/>
            <person name="Rose J.J.A."/>
            <person name="Ratcliffe J."/>
            <person name="Seviour R.J."/>
            <person name="Petrovski S."/>
        </authorList>
    </citation>
    <scope>NUCLEOTIDE SEQUENCE</scope>
    <source>
        <strain evidence="1">CON44</strain>
    </source>
</reference>
<dbReference type="RefSeq" id="WP_005188367.1">
    <property type="nucleotide sequence ID" value="NZ_CP045804.1"/>
</dbReference>
<gene>
    <name evidence="1" type="ORF">GII30_03895</name>
</gene>
<evidence type="ECO:0000313" key="1">
    <source>
        <dbReference type="EMBL" id="QHN38436.1"/>
    </source>
</evidence>
<name>A0A857LLC2_9ACTN</name>
<dbReference type="Gene3D" id="2.60.40.2880">
    <property type="entry name" value="MmpS1-5, C-terminal soluble domain"/>
    <property type="match status" value="1"/>
</dbReference>
<dbReference type="AlphaFoldDB" id="A0A857LLC2"/>
<organism evidence="1">
    <name type="scientific">Gordonia amarae</name>
    <dbReference type="NCBI Taxonomy" id="36821"/>
    <lineage>
        <taxon>Bacteria</taxon>
        <taxon>Bacillati</taxon>
        <taxon>Actinomycetota</taxon>
        <taxon>Actinomycetes</taxon>
        <taxon>Mycobacteriales</taxon>
        <taxon>Gordoniaceae</taxon>
        <taxon>Gordonia</taxon>
    </lineage>
</organism>
<sequence>MRAHYDFTESGEYGGFVAVSVVDENGGPVSCKVYVNGQVVSKSNDNSDYYSFASCY</sequence>